<evidence type="ECO:0000256" key="7">
    <source>
        <dbReference type="RuleBase" id="RU003942"/>
    </source>
</evidence>
<dbReference type="Gene3D" id="1.10.3730.20">
    <property type="match status" value="1"/>
</dbReference>
<keyword evidence="4 7" id="KW-0812">Transmembrane</keyword>
<evidence type="ECO:0000256" key="5">
    <source>
        <dbReference type="ARBA" id="ARBA00022989"/>
    </source>
</evidence>
<keyword evidence="3" id="KW-1003">Cell membrane</keyword>
<comment type="subcellular location">
    <subcellularLocation>
        <location evidence="1 7">Cell membrane</location>
        <topology evidence="1 7">Multi-pass membrane protein</topology>
    </subcellularLocation>
</comment>
<feature type="transmembrane region" description="Helical" evidence="9">
    <location>
        <begin position="82"/>
        <end position="100"/>
    </location>
</feature>
<organism evidence="10">
    <name type="scientific">Streptomyces anulatus</name>
    <name type="common">Streptomyces chrysomallus</name>
    <dbReference type="NCBI Taxonomy" id="1892"/>
    <lineage>
        <taxon>Bacteria</taxon>
        <taxon>Bacillati</taxon>
        <taxon>Actinomycetota</taxon>
        <taxon>Actinomycetes</taxon>
        <taxon>Kitasatosporales</taxon>
        <taxon>Streptomycetaceae</taxon>
        <taxon>Streptomyces</taxon>
    </lineage>
</organism>
<proteinExistence type="inferred from homology"/>
<evidence type="ECO:0000256" key="2">
    <source>
        <dbReference type="ARBA" id="ARBA00022448"/>
    </source>
</evidence>
<feature type="transmembrane region" description="Helical" evidence="9">
    <location>
        <begin position="57"/>
        <end position="76"/>
    </location>
</feature>
<comment type="caution">
    <text evidence="10">The sequence shown here is derived from an EMBL/GenBank/DDBJ whole genome shotgun (WGS) entry which is preliminary data.</text>
</comment>
<reference evidence="10" key="1">
    <citation type="submission" date="2020-01" db="EMBL/GenBank/DDBJ databases">
        <title>Insect and environment-associated Actinomycetes.</title>
        <authorList>
            <person name="Currrie C."/>
            <person name="Chevrette M."/>
            <person name="Carlson C."/>
            <person name="Stubbendieck R."/>
            <person name="Wendt-Pienkowski E."/>
        </authorList>
    </citation>
    <scope>NUCLEOTIDE SEQUENCE</scope>
    <source>
        <strain evidence="10">SID505</strain>
    </source>
</reference>
<evidence type="ECO:0000256" key="8">
    <source>
        <dbReference type="SAM" id="MobiDB-lite"/>
    </source>
</evidence>
<feature type="transmembrane region" description="Helical" evidence="9">
    <location>
        <begin position="31"/>
        <end position="50"/>
    </location>
</feature>
<evidence type="ECO:0000256" key="6">
    <source>
        <dbReference type="ARBA" id="ARBA00023136"/>
    </source>
</evidence>
<accession>A0A6G3T2L0</accession>
<dbReference type="RefSeq" id="WP_164260340.1">
    <property type="nucleotide sequence ID" value="NZ_JAAGMK010000928.1"/>
</dbReference>
<dbReference type="SUPFAM" id="SSF103481">
    <property type="entry name" value="Multidrug resistance efflux transporter EmrE"/>
    <property type="match status" value="1"/>
</dbReference>
<dbReference type="InterPro" id="IPR037185">
    <property type="entry name" value="EmrE-like"/>
</dbReference>
<name>A0A6G3T2L0_STRAQ</name>
<evidence type="ECO:0000256" key="3">
    <source>
        <dbReference type="ARBA" id="ARBA00022475"/>
    </source>
</evidence>
<dbReference type="EMBL" id="JAAGMK010000928">
    <property type="protein sequence ID" value="NEB88838.1"/>
    <property type="molecule type" value="Genomic_DNA"/>
</dbReference>
<dbReference type="PANTHER" id="PTHR30561">
    <property type="entry name" value="SMR FAMILY PROTON-DEPENDENT DRUG EFFLUX TRANSPORTER SUGE"/>
    <property type="match status" value="1"/>
</dbReference>
<dbReference type="Pfam" id="PF00893">
    <property type="entry name" value="Multi_Drug_Res"/>
    <property type="match status" value="1"/>
</dbReference>
<gene>
    <name evidence="10" type="ORF">G3I43_32435</name>
</gene>
<dbReference type="GO" id="GO:0022857">
    <property type="term" value="F:transmembrane transporter activity"/>
    <property type="evidence" value="ECO:0007669"/>
    <property type="project" value="InterPro"/>
</dbReference>
<keyword evidence="2" id="KW-0813">Transport</keyword>
<comment type="similarity">
    <text evidence="7">Belongs to the drug/metabolite transporter (DMT) superfamily. Small multidrug resistance (SMR) (TC 2.A.7.1) family.</text>
</comment>
<dbReference type="InterPro" id="IPR045324">
    <property type="entry name" value="Small_multidrug_res"/>
</dbReference>
<evidence type="ECO:0000313" key="10">
    <source>
        <dbReference type="EMBL" id="NEB88838.1"/>
    </source>
</evidence>
<dbReference type="PANTHER" id="PTHR30561:SF0">
    <property type="entry name" value="GUANIDINIUM EXPORTER"/>
    <property type="match status" value="1"/>
</dbReference>
<evidence type="ECO:0000256" key="1">
    <source>
        <dbReference type="ARBA" id="ARBA00004651"/>
    </source>
</evidence>
<sequence length="131" mass="13273">MPWLILFLSAVLEAVWATALGASDGLSEPVASVVFFTALVLSMIGLSRAAKHIPIGVAYAVWTGTGAALTVTWAMVTGGEAASTLKVLFLIGIIGCIAGLKLSKPSPTGNAARPGATEDRPDSAAAPNRAP</sequence>
<dbReference type="AlphaFoldDB" id="A0A6G3T2L0"/>
<dbReference type="GO" id="GO:0005886">
    <property type="term" value="C:plasma membrane"/>
    <property type="evidence" value="ECO:0007669"/>
    <property type="project" value="UniProtKB-SubCell"/>
</dbReference>
<evidence type="ECO:0000256" key="9">
    <source>
        <dbReference type="SAM" id="Phobius"/>
    </source>
</evidence>
<evidence type="ECO:0000256" key="4">
    <source>
        <dbReference type="ARBA" id="ARBA00022692"/>
    </source>
</evidence>
<feature type="region of interest" description="Disordered" evidence="8">
    <location>
        <begin position="101"/>
        <end position="131"/>
    </location>
</feature>
<keyword evidence="5 9" id="KW-1133">Transmembrane helix</keyword>
<keyword evidence="6 9" id="KW-0472">Membrane</keyword>
<protein>
    <submittedName>
        <fullName evidence="10">Multidrug efflux SMR transporter</fullName>
    </submittedName>
</protein>
<dbReference type="InterPro" id="IPR000390">
    <property type="entry name" value="Small_drug/metabolite_transptr"/>
</dbReference>